<proteinExistence type="predicted"/>
<comment type="caution">
    <text evidence="1">The sequence shown here is derived from an EMBL/GenBank/DDBJ whole genome shotgun (WGS) entry which is preliminary data.</text>
</comment>
<keyword evidence="2" id="KW-1185">Reference proteome</keyword>
<organism evidence="1 2">
    <name type="scientific">Cronartium quercuum f. sp. fusiforme G11</name>
    <dbReference type="NCBI Taxonomy" id="708437"/>
    <lineage>
        <taxon>Eukaryota</taxon>
        <taxon>Fungi</taxon>
        <taxon>Dikarya</taxon>
        <taxon>Basidiomycota</taxon>
        <taxon>Pucciniomycotina</taxon>
        <taxon>Pucciniomycetes</taxon>
        <taxon>Pucciniales</taxon>
        <taxon>Coleosporiaceae</taxon>
        <taxon>Cronartium</taxon>
    </lineage>
</organism>
<name>A0A9P6NVC9_9BASI</name>
<dbReference type="OrthoDB" id="2507387at2759"/>
<accession>A0A9P6NVC9</accession>
<sequence length="113" mass="12668">MSQWDAAIRILNYLITTKFLQLGLGGRQPRRIPSGSVFGAISWKSKKKPTVSSSSKEAKYIWLCRTPVRKLYGSNIYSLNSIYAPGLPFPSLSTTEEAEALARNPKHHTKTRT</sequence>
<protein>
    <submittedName>
        <fullName evidence="1">Uncharacterized protein</fullName>
    </submittedName>
</protein>
<dbReference type="Proteomes" id="UP000886653">
    <property type="component" value="Unassembled WGS sequence"/>
</dbReference>
<gene>
    <name evidence="1" type="ORF">CROQUDRAFT_87462</name>
</gene>
<reference evidence="1" key="1">
    <citation type="submission" date="2013-11" db="EMBL/GenBank/DDBJ databases">
        <title>Genome sequence of the fusiform rust pathogen reveals effectors for host alternation and coevolution with pine.</title>
        <authorList>
            <consortium name="DOE Joint Genome Institute"/>
            <person name="Smith K."/>
            <person name="Pendleton A."/>
            <person name="Kubisiak T."/>
            <person name="Anderson C."/>
            <person name="Salamov A."/>
            <person name="Aerts A."/>
            <person name="Riley R."/>
            <person name="Clum A."/>
            <person name="Lindquist E."/>
            <person name="Ence D."/>
            <person name="Campbell M."/>
            <person name="Kronenberg Z."/>
            <person name="Feau N."/>
            <person name="Dhillon B."/>
            <person name="Hamelin R."/>
            <person name="Burleigh J."/>
            <person name="Smith J."/>
            <person name="Yandell M."/>
            <person name="Nelson C."/>
            <person name="Grigoriev I."/>
            <person name="Davis J."/>
        </authorList>
    </citation>
    <scope>NUCLEOTIDE SEQUENCE</scope>
    <source>
        <strain evidence="1">G11</strain>
    </source>
</reference>
<evidence type="ECO:0000313" key="2">
    <source>
        <dbReference type="Proteomes" id="UP000886653"/>
    </source>
</evidence>
<evidence type="ECO:0000313" key="1">
    <source>
        <dbReference type="EMBL" id="KAG0150993.1"/>
    </source>
</evidence>
<dbReference type="AlphaFoldDB" id="A0A9P6NVC9"/>
<dbReference type="EMBL" id="MU167216">
    <property type="protein sequence ID" value="KAG0150993.1"/>
    <property type="molecule type" value="Genomic_DNA"/>
</dbReference>